<evidence type="ECO:0000256" key="4">
    <source>
        <dbReference type="ARBA" id="ARBA00022989"/>
    </source>
</evidence>
<dbReference type="PANTHER" id="PTHR23510">
    <property type="entry name" value="INNER MEMBRANE TRANSPORT PROTEIN YAJR"/>
    <property type="match status" value="1"/>
</dbReference>
<keyword evidence="8" id="KW-1185">Reference proteome</keyword>
<feature type="transmembrane region" description="Helical" evidence="6">
    <location>
        <begin position="91"/>
        <end position="108"/>
    </location>
</feature>
<name>A0A3P7JM33_STRVU</name>
<evidence type="ECO:0008006" key="9">
    <source>
        <dbReference type="Google" id="ProtNLM"/>
    </source>
</evidence>
<keyword evidence="5 6" id="KW-0472">Membrane</keyword>
<dbReference type="InterPro" id="IPR011701">
    <property type="entry name" value="MFS"/>
</dbReference>
<dbReference type="GO" id="GO:0022857">
    <property type="term" value="F:transmembrane transporter activity"/>
    <property type="evidence" value="ECO:0007669"/>
    <property type="project" value="InterPro"/>
</dbReference>
<dbReference type="Gene3D" id="1.20.1250.20">
    <property type="entry name" value="MFS general substrate transporter like domains"/>
    <property type="match status" value="1"/>
</dbReference>
<dbReference type="GO" id="GO:0005765">
    <property type="term" value="C:lysosomal membrane"/>
    <property type="evidence" value="ECO:0007669"/>
    <property type="project" value="TreeGrafter"/>
</dbReference>
<proteinExistence type="predicted"/>
<gene>
    <name evidence="7" type="ORF">SVUK_LOCUS15987</name>
</gene>
<dbReference type="InterPro" id="IPR036259">
    <property type="entry name" value="MFS_trans_sf"/>
</dbReference>
<dbReference type="OrthoDB" id="370281at2759"/>
<evidence type="ECO:0000256" key="3">
    <source>
        <dbReference type="ARBA" id="ARBA00022692"/>
    </source>
</evidence>
<protein>
    <recommendedName>
        <fullName evidence="9">Major facilitator superfamily (MFS) profile domain-containing protein</fullName>
    </recommendedName>
</protein>
<dbReference type="Pfam" id="PF07690">
    <property type="entry name" value="MFS_1"/>
    <property type="match status" value="1"/>
</dbReference>
<evidence type="ECO:0000313" key="8">
    <source>
        <dbReference type="Proteomes" id="UP000270094"/>
    </source>
</evidence>
<dbReference type="AlphaFoldDB" id="A0A3P7JM33"/>
<sequence length="130" mass="14951">SDWGCFSERFNWCDNLTEVSPWLYYIFYVLVFGFAVSVMNIAVTTLYSEIIGPRRQGTYQGYFQSAGSTGRMFAPLITSYLYSGFGPKAPWILEVVQICTIMGLWIVFHKKMVPMKIEESDSRTSSKEEH</sequence>
<comment type="subcellular location">
    <subcellularLocation>
        <location evidence="1">Endomembrane system</location>
        <topology evidence="1">Multi-pass membrane protein</topology>
    </subcellularLocation>
</comment>
<evidence type="ECO:0000256" key="5">
    <source>
        <dbReference type="ARBA" id="ARBA00023136"/>
    </source>
</evidence>
<feature type="non-terminal residue" evidence="7">
    <location>
        <position position="1"/>
    </location>
</feature>
<dbReference type="PANTHER" id="PTHR23510:SF3">
    <property type="entry name" value="MAJOR FACILITATOR SUPERFAMILY DOMAIN-CONTAINING PROTEIN 8"/>
    <property type="match status" value="1"/>
</dbReference>
<dbReference type="EMBL" id="UYYB01110990">
    <property type="protein sequence ID" value="VDM80989.1"/>
    <property type="molecule type" value="Genomic_DNA"/>
</dbReference>
<dbReference type="GO" id="GO:0012505">
    <property type="term" value="C:endomembrane system"/>
    <property type="evidence" value="ECO:0007669"/>
    <property type="project" value="UniProtKB-SubCell"/>
</dbReference>
<evidence type="ECO:0000313" key="7">
    <source>
        <dbReference type="EMBL" id="VDM80989.1"/>
    </source>
</evidence>
<keyword evidence="2" id="KW-0813">Transport</keyword>
<evidence type="ECO:0000256" key="6">
    <source>
        <dbReference type="SAM" id="Phobius"/>
    </source>
</evidence>
<keyword evidence="4 6" id="KW-1133">Transmembrane helix</keyword>
<dbReference type="Proteomes" id="UP000270094">
    <property type="component" value="Unassembled WGS sequence"/>
</dbReference>
<dbReference type="InterPro" id="IPR051068">
    <property type="entry name" value="MFS_Domain-Containing_Protein"/>
</dbReference>
<evidence type="ECO:0000256" key="1">
    <source>
        <dbReference type="ARBA" id="ARBA00004127"/>
    </source>
</evidence>
<keyword evidence="3 6" id="KW-0812">Transmembrane</keyword>
<feature type="transmembrane region" description="Helical" evidence="6">
    <location>
        <begin position="22"/>
        <end position="47"/>
    </location>
</feature>
<accession>A0A3P7JM33</accession>
<reference evidence="7 8" key="1">
    <citation type="submission" date="2018-11" db="EMBL/GenBank/DDBJ databases">
        <authorList>
            <consortium name="Pathogen Informatics"/>
        </authorList>
    </citation>
    <scope>NUCLEOTIDE SEQUENCE [LARGE SCALE GENOMIC DNA]</scope>
</reference>
<evidence type="ECO:0000256" key="2">
    <source>
        <dbReference type="ARBA" id="ARBA00022448"/>
    </source>
</evidence>
<organism evidence="7 8">
    <name type="scientific">Strongylus vulgaris</name>
    <name type="common">Blood worm</name>
    <dbReference type="NCBI Taxonomy" id="40348"/>
    <lineage>
        <taxon>Eukaryota</taxon>
        <taxon>Metazoa</taxon>
        <taxon>Ecdysozoa</taxon>
        <taxon>Nematoda</taxon>
        <taxon>Chromadorea</taxon>
        <taxon>Rhabditida</taxon>
        <taxon>Rhabditina</taxon>
        <taxon>Rhabditomorpha</taxon>
        <taxon>Strongyloidea</taxon>
        <taxon>Strongylidae</taxon>
        <taxon>Strongylus</taxon>
    </lineage>
</organism>
<dbReference type="SUPFAM" id="SSF103473">
    <property type="entry name" value="MFS general substrate transporter"/>
    <property type="match status" value="1"/>
</dbReference>